<dbReference type="SUPFAM" id="SSF55469">
    <property type="entry name" value="FMN-dependent nitroreductase-like"/>
    <property type="match status" value="1"/>
</dbReference>
<dbReference type="InterPro" id="IPR000415">
    <property type="entry name" value="Nitroreductase-like"/>
</dbReference>
<proteinExistence type="predicted"/>
<dbReference type="Proteomes" id="UP000290365">
    <property type="component" value="Chromosome"/>
</dbReference>
<dbReference type="GO" id="GO:0016491">
    <property type="term" value="F:oxidoreductase activity"/>
    <property type="evidence" value="ECO:0007669"/>
    <property type="project" value="InterPro"/>
</dbReference>
<name>A0A4P6JRM0_KTERU</name>
<accession>A0A4P6JRM0</accession>
<dbReference type="Gene3D" id="3.40.109.10">
    <property type="entry name" value="NADH Oxidase"/>
    <property type="match status" value="1"/>
</dbReference>
<reference evidence="2 3" key="1">
    <citation type="submission" date="2019-01" db="EMBL/GenBank/DDBJ databases">
        <title>Ktedonosporobacter rubrisoli SCAWS-G2.</title>
        <authorList>
            <person name="Huang Y."/>
            <person name="Yan B."/>
        </authorList>
    </citation>
    <scope>NUCLEOTIDE SEQUENCE [LARGE SCALE GENOMIC DNA]</scope>
    <source>
        <strain evidence="2 3">SCAWS-G2</strain>
    </source>
</reference>
<dbReference type="PANTHER" id="PTHR23026:SF123">
    <property type="entry name" value="NAD(P)H NITROREDUCTASE RV3131-RELATED"/>
    <property type="match status" value="1"/>
</dbReference>
<keyword evidence="3" id="KW-1185">Reference proteome</keyword>
<evidence type="ECO:0000259" key="1">
    <source>
        <dbReference type="Pfam" id="PF00881"/>
    </source>
</evidence>
<sequence>MTYFSLNEKVNIDVTSQTNARQVTLPERTNDLATLLRSRRSVRIYQDRPVAREALEQMLEAARWAPSPHGRQPWRFAVLTRQEPKTQLAESMGTDWKKNLQMDGQNEEIVAIRLEKSRQRILNAPAIIIPCLYLEDLDHYPDEKRQADETVMAIQSLGAAIQNMLLTAYDLGLDTGWMCAPLFCPEIVCETLGLDKRLIPQALITVGYAAADPRRRERLPLDRLIVHFD</sequence>
<dbReference type="InterPro" id="IPR029479">
    <property type="entry name" value="Nitroreductase"/>
</dbReference>
<dbReference type="PANTHER" id="PTHR23026">
    <property type="entry name" value="NADPH NITROREDUCTASE"/>
    <property type="match status" value="1"/>
</dbReference>
<feature type="domain" description="Nitroreductase" evidence="1">
    <location>
        <begin position="36"/>
        <end position="208"/>
    </location>
</feature>
<dbReference type="EMBL" id="CP035758">
    <property type="protein sequence ID" value="QBD77953.1"/>
    <property type="molecule type" value="Genomic_DNA"/>
</dbReference>
<dbReference type="OrthoDB" id="9812105at2"/>
<dbReference type="Pfam" id="PF00881">
    <property type="entry name" value="Nitroreductase"/>
    <property type="match status" value="1"/>
</dbReference>
<evidence type="ECO:0000313" key="3">
    <source>
        <dbReference type="Proteomes" id="UP000290365"/>
    </source>
</evidence>
<dbReference type="AlphaFoldDB" id="A0A4P6JRM0"/>
<organism evidence="2 3">
    <name type="scientific">Ktedonosporobacter rubrisoli</name>
    <dbReference type="NCBI Taxonomy" id="2509675"/>
    <lineage>
        <taxon>Bacteria</taxon>
        <taxon>Bacillati</taxon>
        <taxon>Chloroflexota</taxon>
        <taxon>Ktedonobacteria</taxon>
        <taxon>Ktedonobacterales</taxon>
        <taxon>Ktedonosporobacteraceae</taxon>
        <taxon>Ktedonosporobacter</taxon>
    </lineage>
</organism>
<dbReference type="InterPro" id="IPR050627">
    <property type="entry name" value="Nitroreductase/BluB"/>
</dbReference>
<dbReference type="KEGG" id="kbs:EPA93_18905"/>
<dbReference type="CDD" id="cd02062">
    <property type="entry name" value="Nitro_FMN_reductase"/>
    <property type="match status" value="1"/>
</dbReference>
<protein>
    <submittedName>
        <fullName evidence="2">Nitroreductase family protein</fullName>
    </submittedName>
</protein>
<gene>
    <name evidence="2" type="ORF">EPA93_18905</name>
</gene>
<evidence type="ECO:0000313" key="2">
    <source>
        <dbReference type="EMBL" id="QBD77953.1"/>
    </source>
</evidence>